<feature type="region of interest" description="Disordered" evidence="6">
    <location>
        <begin position="1"/>
        <end position="47"/>
    </location>
</feature>
<evidence type="ECO:0000256" key="7">
    <source>
        <dbReference type="SAM" id="Phobius"/>
    </source>
</evidence>
<dbReference type="AlphaFoldDB" id="A0A0K1EEI0"/>
<dbReference type="PATRIC" id="fig|52.7.peg.3771"/>
<dbReference type="InterPro" id="IPR017441">
    <property type="entry name" value="Protein_kinase_ATP_BS"/>
</dbReference>
<dbReference type="SUPFAM" id="SSF56112">
    <property type="entry name" value="Protein kinase-like (PK-like)"/>
    <property type="match status" value="1"/>
</dbReference>
<dbReference type="PROSITE" id="PS00108">
    <property type="entry name" value="PROTEIN_KINASE_ST"/>
    <property type="match status" value="1"/>
</dbReference>
<dbReference type="STRING" id="52.CMC5_034240"/>
<feature type="compositionally biased region" description="Low complexity" evidence="6">
    <location>
        <begin position="100"/>
        <end position="115"/>
    </location>
</feature>
<dbReference type="InterPro" id="IPR008271">
    <property type="entry name" value="Ser/Thr_kinase_AS"/>
</dbReference>
<dbReference type="Proteomes" id="UP000067626">
    <property type="component" value="Chromosome"/>
</dbReference>
<organism evidence="9 10">
    <name type="scientific">Chondromyces crocatus</name>
    <dbReference type="NCBI Taxonomy" id="52"/>
    <lineage>
        <taxon>Bacteria</taxon>
        <taxon>Pseudomonadati</taxon>
        <taxon>Myxococcota</taxon>
        <taxon>Polyangia</taxon>
        <taxon>Polyangiales</taxon>
        <taxon>Polyangiaceae</taxon>
        <taxon>Chondromyces</taxon>
    </lineage>
</organism>
<proteinExistence type="predicted"/>
<name>A0A0K1EEI0_CHOCO</name>
<dbReference type="PROSITE" id="PS00107">
    <property type="entry name" value="PROTEIN_KINASE_ATP"/>
    <property type="match status" value="1"/>
</dbReference>
<evidence type="ECO:0000256" key="3">
    <source>
        <dbReference type="ARBA" id="ARBA00022777"/>
    </source>
</evidence>
<reference evidence="9 10" key="1">
    <citation type="submission" date="2015-07" db="EMBL/GenBank/DDBJ databases">
        <title>Genome analysis of myxobacterium Chondromyces crocatus Cm c5 reveals a high potential for natural compound synthesis and the genetic basis for the loss of fruiting body formation.</title>
        <authorList>
            <person name="Zaburannyi N."/>
            <person name="Bunk B."/>
            <person name="Maier J."/>
            <person name="Overmann J."/>
            <person name="Mueller R."/>
        </authorList>
    </citation>
    <scope>NUCLEOTIDE SEQUENCE [LARGE SCALE GENOMIC DNA]</scope>
    <source>
        <strain evidence="9 10">Cm c5</strain>
    </source>
</reference>
<gene>
    <name evidence="9" type="ORF">CMC5_034240</name>
</gene>
<keyword evidence="2 5" id="KW-0547">Nucleotide-binding</keyword>
<sequence>MGVLSGGIESRTQRLALRPDAGHETSASAPTALNRAPEPSLLDIDIDVDVPEEPIDVDALFDLDELPQAKAPFAPAPVPPPVVASTPSTPPRAAVRVERPSSPAAASASPVERPSNPAAPLVNALLPVSAAEPPPKPTAPLGEHALPALNQAEAHPVESVSQPPLFSQQAAETLTVRLSPAPVSADEPGPGSLISGRYRLEQIIGRGGMGAVWLARDTTLDIDVALKLIRRDRAAPEARVRLLQEARAAARIGHPSIVRIFDFGETPSGDPFIVMELLRGEPLSSILARRQRLAPALAVSTLLPLASALVAAHGKGIVHRDLKPDNILLVTNEAGALVPKLLDFGIARLLTGDSERRFTLAGEVLGSPDYMSPEQAKGEEDVGAATDVWAFTVVLYEAITGRRPFQGANYNALILAIITQEPTPITSLAAGDEALWTIVRRGLSKRAADRWQTMRDLGAALATWAIERSVQEDVSGTSIASHWLTGSRQRKLSVYPMGPPPSLSAAPVDPAVANGAFQLPPLRIPVASMETVTRPPFVPTQRRWGMMAAFLALGLIGTVAFLAVGAGAGRVAEESAGEAAASPPSEPSVELLTQEAPPAATADISPAEPTATALPVTASASVPAALPTATPRSVVQPIKKKPKRTAPPAPKDIRF</sequence>
<keyword evidence="4 5" id="KW-0067">ATP-binding</keyword>
<dbReference type="GO" id="GO:0005524">
    <property type="term" value="F:ATP binding"/>
    <property type="evidence" value="ECO:0007669"/>
    <property type="project" value="UniProtKB-UniRule"/>
</dbReference>
<dbReference type="Pfam" id="PF00069">
    <property type="entry name" value="Pkinase"/>
    <property type="match status" value="1"/>
</dbReference>
<dbReference type="InterPro" id="IPR000719">
    <property type="entry name" value="Prot_kinase_dom"/>
</dbReference>
<evidence type="ECO:0000259" key="8">
    <source>
        <dbReference type="PROSITE" id="PS50011"/>
    </source>
</evidence>
<accession>A0A0K1EEI0</accession>
<keyword evidence="3" id="KW-0418">Kinase</keyword>
<dbReference type="PANTHER" id="PTHR43289:SF6">
    <property type="entry name" value="SERINE_THREONINE-PROTEIN KINASE NEKL-3"/>
    <property type="match status" value="1"/>
</dbReference>
<evidence type="ECO:0000313" key="10">
    <source>
        <dbReference type="Proteomes" id="UP000067626"/>
    </source>
</evidence>
<evidence type="ECO:0000313" key="9">
    <source>
        <dbReference type="EMBL" id="AKT39276.1"/>
    </source>
</evidence>
<evidence type="ECO:0000256" key="5">
    <source>
        <dbReference type="PROSITE-ProRule" id="PRU10141"/>
    </source>
</evidence>
<dbReference type="PROSITE" id="PS50011">
    <property type="entry name" value="PROTEIN_KINASE_DOM"/>
    <property type="match status" value="1"/>
</dbReference>
<keyword evidence="10" id="KW-1185">Reference proteome</keyword>
<dbReference type="Gene3D" id="3.30.200.20">
    <property type="entry name" value="Phosphorylase Kinase, domain 1"/>
    <property type="match status" value="1"/>
</dbReference>
<evidence type="ECO:0000256" key="6">
    <source>
        <dbReference type="SAM" id="MobiDB-lite"/>
    </source>
</evidence>
<evidence type="ECO:0000256" key="4">
    <source>
        <dbReference type="ARBA" id="ARBA00022840"/>
    </source>
</evidence>
<keyword evidence="1" id="KW-0808">Transferase</keyword>
<dbReference type="PANTHER" id="PTHR43289">
    <property type="entry name" value="MITOGEN-ACTIVATED PROTEIN KINASE KINASE KINASE 20-RELATED"/>
    <property type="match status" value="1"/>
</dbReference>
<feature type="compositionally biased region" description="Low complexity" evidence="6">
    <location>
        <begin position="577"/>
        <end position="590"/>
    </location>
</feature>
<dbReference type="Gene3D" id="1.10.510.10">
    <property type="entry name" value="Transferase(Phosphotransferase) domain 1"/>
    <property type="match status" value="1"/>
</dbReference>
<dbReference type="RefSeq" id="WP_050431396.1">
    <property type="nucleotide sequence ID" value="NZ_CP012159.1"/>
</dbReference>
<dbReference type="GO" id="GO:0004674">
    <property type="term" value="F:protein serine/threonine kinase activity"/>
    <property type="evidence" value="ECO:0007669"/>
    <property type="project" value="TreeGrafter"/>
</dbReference>
<dbReference type="EMBL" id="CP012159">
    <property type="protein sequence ID" value="AKT39276.1"/>
    <property type="molecule type" value="Genomic_DNA"/>
</dbReference>
<evidence type="ECO:0000256" key="2">
    <source>
        <dbReference type="ARBA" id="ARBA00022741"/>
    </source>
</evidence>
<feature type="region of interest" description="Disordered" evidence="6">
    <location>
        <begin position="71"/>
        <end position="118"/>
    </location>
</feature>
<feature type="region of interest" description="Disordered" evidence="6">
    <location>
        <begin position="575"/>
        <end position="612"/>
    </location>
</feature>
<feature type="domain" description="Protein kinase" evidence="8">
    <location>
        <begin position="198"/>
        <end position="465"/>
    </location>
</feature>
<keyword evidence="7" id="KW-0472">Membrane</keyword>
<feature type="transmembrane region" description="Helical" evidence="7">
    <location>
        <begin position="544"/>
        <end position="564"/>
    </location>
</feature>
<protein>
    <recommendedName>
        <fullName evidence="8">Protein kinase domain-containing protein</fullName>
    </recommendedName>
</protein>
<feature type="compositionally biased region" description="Pro residues" evidence="6">
    <location>
        <begin position="645"/>
        <end position="655"/>
    </location>
</feature>
<dbReference type="CDD" id="cd14014">
    <property type="entry name" value="STKc_PknB_like"/>
    <property type="match status" value="1"/>
</dbReference>
<dbReference type="SMART" id="SM00220">
    <property type="entry name" value="S_TKc"/>
    <property type="match status" value="1"/>
</dbReference>
<keyword evidence="7" id="KW-1133">Transmembrane helix</keyword>
<evidence type="ECO:0000256" key="1">
    <source>
        <dbReference type="ARBA" id="ARBA00022679"/>
    </source>
</evidence>
<dbReference type="InterPro" id="IPR011009">
    <property type="entry name" value="Kinase-like_dom_sf"/>
</dbReference>
<keyword evidence="7" id="KW-0812">Transmembrane</keyword>
<dbReference type="KEGG" id="ccro:CMC5_034240"/>
<feature type="region of interest" description="Disordered" evidence="6">
    <location>
        <begin position="625"/>
        <end position="655"/>
    </location>
</feature>
<feature type="binding site" evidence="5">
    <location>
        <position position="227"/>
    </location>
    <ligand>
        <name>ATP</name>
        <dbReference type="ChEBI" id="CHEBI:30616"/>
    </ligand>
</feature>